<dbReference type="eggNOG" id="KOG2401">
    <property type="taxonomic scope" value="Eukaryota"/>
</dbReference>
<evidence type="ECO:0000313" key="4">
    <source>
        <dbReference type="RefSeq" id="XP_010242933.1"/>
    </source>
</evidence>
<gene>
    <name evidence="3 4" type="primary">LOC104587153</name>
</gene>
<dbReference type="RefSeq" id="XP_010242932.1">
    <property type="nucleotide sequence ID" value="XM_010244630.2"/>
</dbReference>
<dbReference type="RefSeq" id="XP_010242933.1">
    <property type="nucleotide sequence ID" value="XM_010244631.2"/>
</dbReference>
<dbReference type="PANTHER" id="PTHR47872:SF1">
    <property type="entry name" value="NUCLEAR RNA EXPORT FACTOR SDE5-RELATED"/>
    <property type="match status" value="1"/>
</dbReference>
<evidence type="ECO:0000313" key="2">
    <source>
        <dbReference type="Proteomes" id="UP000189703"/>
    </source>
</evidence>
<dbReference type="InterPro" id="IPR056254">
    <property type="entry name" value="At5g58720/SDE5-like_UBA-like"/>
</dbReference>
<sequence>MERSSSCSLGNDDEGRALEILLDAFGAVFSLKDIAAAYCKAKSDANKAAEILVNLQGDSSDTFVHPLNNGLRDTTSSVSSSDDISEKLTCAYKDSKTSKPRRYSASMGTVSSVIGKEYIRPTQVQSESCKATKPLKLDSKDLPESELWQEDGSSSTNETMHKDMEEFLFRILGDGFQLRRDVIQEVLGLCGYDMEKSMEKLLDMSTSTLEKNDDIIGVSAVRLKDNCSKPEFLSHEEKLKTADFAQIDRAKISNANGVEPHYRDKQRYDLQKEVLTALFTVPERPEEVSRRARPPRAVRGMRGTRRTVVVEPPSDAPGEHSTRIVELQQNTVEDNTTIDEEDSYEVLRRAVKEYWVMMKEYYRAAADAFVKGDHAQSNALLERGQFYYSKAREADEKSSQKILESRPEETRSDLSIDLHEHDAKEAIRLLKVHLTSLSGIPAFQYLKVIVETNAEDTTKGARKRLVIKLLEKESISWTEEANGGIIVIQLDKINPKKLSFARKSH</sequence>
<dbReference type="Pfam" id="PF24767">
    <property type="entry name" value="UBA_At5g58720"/>
    <property type="match status" value="1"/>
</dbReference>
<dbReference type="OMA" id="FKMGQKR"/>
<dbReference type="Proteomes" id="UP000189703">
    <property type="component" value="Unplaced"/>
</dbReference>
<accession>A0A1U7Z617</accession>
<evidence type="ECO:0000259" key="1">
    <source>
        <dbReference type="SMART" id="SM01162"/>
    </source>
</evidence>
<dbReference type="InterPro" id="IPR013899">
    <property type="entry name" value="DUF1771"/>
</dbReference>
<protein>
    <submittedName>
        <fullName evidence="3 4">Nuclear RNA export factor SDE5 isoform X1</fullName>
    </submittedName>
</protein>
<dbReference type="KEGG" id="nnu:104587153"/>
<proteinExistence type="predicted"/>
<dbReference type="SMART" id="SM01162">
    <property type="entry name" value="DUF1771"/>
    <property type="match status" value="1"/>
</dbReference>
<dbReference type="OrthoDB" id="1928104at2759"/>
<dbReference type="Pfam" id="PF08590">
    <property type="entry name" value="DUF1771"/>
    <property type="match status" value="1"/>
</dbReference>
<name>A0A1U7Z617_NELNU</name>
<dbReference type="AlphaFoldDB" id="A0A1U7Z617"/>
<dbReference type="PANTHER" id="PTHR47872">
    <property type="entry name" value="NUCLEAR RNA EXPORT FACTOR SDE5-RELATED"/>
    <property type="match status" value="1"/>
</dbReference>
<feature type="domain" description="DUF1771" evidence="1">
    <location>
        <begin position="343"/>
        <end position="408"/>
    </location>
</feature>
<dbReference type="InterPro" id="IPR036063">
    <property type="entry name" value="Smr_dom_sf"/>
</dbReference>
<dbReference type="STRING" id="4432.A0A1U7Z617"/>
<evidence type="ECO:0000313" key="3">
    <source>
        <dbReference type="RefSeq" id="XP_010242932.1"/>
    </source>
</evidence>
<organism evidence="2 3">
    <name type="scientific">Nelumbo nucifera</name>
    <name type="common">Sacred lotus</name>
    <dbReference type="NCBI Taxonomy" id="4432"/>
    <lineage>
        <taxon>Eukaryota</taxon>
        <taxon>Viridiplantae</taxon>
        <taxon>Streptophyta</taxon>
        <taxon>Embryophyta</taxon>
        <taxon>Tracheophyta</taxon>
        <taxon>Spermatophyta</taxon>
        <taxon>Magnoliopsida</taxon>
        <taxon>Proteales</taxon>
        <taxon>Nelumbonaceae</taxon>
        <taxon>Nelumbo</taxon>
    </lineage>
</organism>
<dbReference type="GeneID" id="104587153"/>
<dbReference type="Gene3D" id="3.30.1370.110">
    <property type="match status" value="1"/>
</dbReference>
<reference evidence="3 4" key="1">
    <citation type="submission" date="2025-04" db="UniProtKB">
        <authorList>
            <consortium name="RefSeq"/>
        </authorList>
    </citation>
    <scope>IDENTIFICATION</scope>
</reference>
<keyword evidence="2" id="KW-1185">Reference proteome</keyword>